<gene>
    <name evidence="4" type="ORF">KP509_35G004400</name>
</gene>
<name>A0A8T2QE77_CERRI</name>
<dbReference type="InterPro" id="IPR036457">
    <property type="entry name" value="PPM-type-like_dom_sf"/>
</dbReference>
<evidence type="ECO:0000313" key="5">
    <source>
        <dbReference type="Proteomes" id="UP000825935"/>
    </source>
</evidence>
<feature type="region of interest" description="Disordered" evidence="1">
    <location>
        <begin position="46"/>
        <end position="67"/>
    </location>
</feature>
<dbReference type="AlphaFoldDB" id="A0A8T2QE77"/>
<dbReference type="SMART" id="SM00332">
    <property type="entry name" value="PP2Cc"/>
    <property type="match status" value="1"/>
</dbReference>
<dbReference type="EMBL" id="CM035440">
    <property type="protein sequence ID" value="KAH7281934.1"/>
    <property type="molecule type" value="Genomic_DNA"/>
</dbReference>
<protein>
    <recommendedName>
        <fullName evidence="3">PPM-type phosphatase domain-containing protein</fullName>
    </recommendedName>
</protein>
<evidence type="ECO:0000256" key="1">
    <source>
        <dbReference type="SAM" id="MobiDB-lite"/>
    </source>
</evidence>
<dbReference type="InterPro" id="IPR015655">
    <property type="entry name" value="PP2C"/>
</dbReference>
<dbReference type="PROSITE" id="PS51746">
    <property type="entry name" value="PPM_2"/>
    <property type="match status" value="1"/>
</dbReference>
<dbReference type="GO" id="GO:0004722">
    <property type="term" value="F:protein serine/threonine phosphatase activity"/>
    <property type="evidence" value="ECO:0007669"/>
    <property type="project" value="InterPro"/>
</dbReference>
<accession>A0A8T2QE77</accession>
<evidence type="ECO:0000313" key="4">
    <source>
        <dbReference type="EMBL" id="KAH7281938.1"/>
    </source>
</evidence>
<dbReference type="Pfam" id="PF00481">
    <property type="entry name" value="PP2C"/>
    <property type="match status" value="1"/>
</dbReference>
<dbReference type="PANTHER" id="PTHR47992">
    <property type="entry name" value="PROTEIN PHOSPHATASE"/>
    <property type="match status" value="1"/>
</dbReference>
<feature type="domain" description="PPM-type phosphatase" evidence="3">
    <location>
        <begin position="133"/>
        <end position="429"/>
    </location>
</feature>
<dbReference type="EMBL" id="CM035440">
    <property type="protein sequence ID" value="KAH7281940.1"/>
    <property type="molecule type" value="Genomic_DNA"/>
</dbReference>
<dbReference type="Proteomes" id="UP000825935">
    <property type="component" value="Chromosome 35"/>
</dbReference>
<dbReference type="EMBL" id="CM035440">
    <property type="protein sequence ID" value="KAH7281935.1"/>
    <property type="molecule type" value="Genomic_DNA"/>
</dbReference>
<keyword evidence="5" id="KW-1185">Reference proteome</keyword>
<evidence type="ECO:0000259" key="3">
    <source>
        <dbReference type="PROSITE" id="PS51746"/>
    </source>
</evidence>
<dbReference type="EMBL" id="CM035440">
    <property type="protein sequence ID" value="KAH7281938.1"/>
    <property type="molecule type" value="Genomic_DNA"/>
</dbReference>
<dbReference type="CDD" id="cd00143">
    <property type="entry name" value="PP2Cc"/>
    <property type="match status" value="1"/>
</dbReference>
<feature type="signal peptide" evidence="2">
    <location>
        <begin position="1"/>
        <end position="24"/>
    </location>
</feature>
<dbReference type="EMBL" id="CM035440">
    <property type="protein sequence ID" value="KAH7281941.1"/>
    <property type="molecule type" value="Genomic_DNA"/>
</dbReference>
<dbReference type="OrthoDB" id="10264738at2759"/>
<dbReference type="InterPro" id="IPR001932">
    <property type="entry name" value="PPM-type_phosphatase-like_dom"/>
</dbReference>
<feature type="chain" id="PRO_5036435662" description="PPM-type phosphatase domain-containing protein" evidence="2">
    <location>
        <begin position="25"/>
        <end position="510"/>
    </location>
</feature>
<keyword evidence="2" id="KW-0732">Signal</keyword>
<sequence>MTDLPLSSWRRAILRLLLKIRAWSVIVPDVEVQLFDARRLEYRTVSHSSRRKSLGTQRPLSKTKKSNARVSATGAIFLVGLKPKKRGKLIADAPKVDKARKNDSQAVLDSAILIDNLLDDVPHKFVRNGGSNQSSLFSKQGMKGINQDTMIVLEDFASQTGTIFCGVFDGHGPDGHLVSERVRDSLPEKLAACWQDAFTPLRGQLHERNGNVLTRSGGDPQLIMAWKESLIRSYKQTDRDLLGDEFDCTCSGTTAVTLVKQGNDLYIGNVGDSRAVLAMTTDENSLMPLQLTIDLKPNLRNEAERIRRFKGRVFALRNEPSVKRVWLPNLDAPGLAMARSLGDYCLKKFGVISDPVITYRKLSARDRFIVLASDGVWDVLSNEQVVQIVASVSDKRLAAEAVVEAARRAWKLLRPQSRVDDCTAVCLFLDDLMTSSTSAFRAGNEGSRLRKSRSSGVALHRMVRIDKSASCSELELLAVTTSEDTKTASGSIEVTKKRKLLPLNTEVEGG</sequence>
<organism evidence="4 5">
    <name type="scientific">Ceratopteris richardii</name>
    <name type="common">Triangle waterfern</name>
    <dbReference type="NCBI Taxonomy" id="49495"/>
    <lineage>
        <taxon>Eukaryota</taxon>
        <taxon>Viridiplantae</taxon>
        <taxon>Streptophyta</taxon>
        <taxon>Embryophyta</taxon>
        <taxon>Tracheophyta</taxon>
        <taxon>Polypodiopsida</taxon>
        <taxon>Polypodiidae</taxon>
        <taxon>Polypodiales</taxon>
        <taxon>Pteridineae</taxon>
        <taxon>Pteridaceae</taxon>
        <taxon>Parkerioideae</taxon>
        <taxon>Ceratopteris</taxon>
    </lineage>
</organism>
<dbReference type="SUPFAM" id="SSF81606">
    <property type="entry name" value="PP2C-like"/>
    <property type="match status" value="1"/>
</dbReference>
<dbReference type="Gene3D" id="3.60.40.10">
    <property type="entry name" value="PPM-type phosphatase domain"/>
    <property type="match status" value="1"/>
</dbReference>
<dbReference type="EMBL" id="CM035440">
    <property type="protein sequence ID" value="KAH7281937.1"/>
    <property type="molecule type" value="Genomic_DNA"/>
</dbReference>
<proteinExistence type="predicted"/>
<evidence type="ECO:0000256" key="2">
    <source>
        <dbReference type="SAM" id="SignalP"/>
    </source>
</evidence>
<comment type="caution">
    <text evidence="4">The sequence shown here is derived from an EMBL/GenBank/DDBJ whole genome shotgun (WGS) entry which is preliminary data.</text>
</comment>
<reference evidence="4" key="1">
    <citation type="submission" date="2021-08" db="EMBL/GenBank/DDBJ databases">
        <title>WGS assembly of Ceratopteris richardii.</title>
        <authorList>
            <person name="Marchant D.B."/>
            <person name="Chen G."/>
            <person name="Jenkins J."/>
            <person name="Shu S."/>
            <person name="Leebens-Mack J."/>
            <person name="Grimwood J."/>
            <person name="Schmutz J."/>
            <person name="Soltis P."/>
            <person name="Soltis D."/>
            <person name="Chen Z.-H."/>
        </authorList>
    </citation>
    <scope>NUCLEOTIDE SEQUENCE</scope>
    <source>
        <strain evidence="4">Whitten #5841</strain>
        <tissue evidence="4">Leaf</tissue>
    </source>
</reference>